<reference evidence="1" key="1">
    <citation type="journal article" date="2020" name="Fungal Divers.">
        <title>Resolving the Mortierellaceae phylogeny through synthesis of multi-gene phylogenetics and phylogenomics.</title>
        <authorList>
            <person name="Vandepol N."/>
            <person name="Liber J."/>
            <person name="Desiro A."/>
            <person name="Na H."/>
            <person name="Kennedy M."/>
            <person name="Barry K."/>
            <person name="Grigoriev I.V."/>
            <person name="Miller A.N."/>
            <person name="O'Donnell K."/>
            <person name="Stajich J.E."/>
            <person name="Bonito G."/>
        </authorList>
    </citation>
    <scope>NUCLEOTIDE SEQUENCE</scope>
    <source>
        <strain evidence="1">NRRL 2591</strain>
    </source>
</reference>
<evidence type="ECO:0000313" key="1">
    <source>
        <dbReference type="EMBL" id="KAF9543114.1"/>
    </source>
</evidence>
<evidence type="ECO:0000313" key="2">
    <source>
        <dbReference type="Proteomes" id="UP000723463"/>
    </source>
</evidence>
<protein>
    <submittedName>
        <fullName evidence="1">Uncharacterized protein</fullName>
    </submittedName>
</protein>
<sequence length="137" mass="15947">MRHCTCAPVFALNADGTRVVMPSCYQLPNLGATPAPPLYPRQRGVYDQQQGLRYHPYQCHPLFQGHYIQHQPLVLSYSTRQPDSLQYQDSHYRIGMYSNHLPCPDPILPQYQRWGRDQTGFRPAYQRPPAFQPPHQQ</sequence>
<gene>
    <name evidence="1" type="ORF">EC957_001259</name>
</gene>
<proteinExistence type="predicted"/>
<dbReference type="AlphaFoldDB" id="A0A9P6F6H1"/>
<keyword evidence="2" id="KW-1185">Reference proteome</keyword>
<organism evidence="1 2">
    <name type="scientific">Mortierella hygrophila</name>
    <dbReference type="NCBI Taxonomy" id="979708"/>
    <lineage>
        <taxon>Eukaryota</taxon>
        <taxon>Fungi</taxon>
        <taxon>Fungi incertae sedis</taxon>
        <taxon>Mucoromycota</taxon>
        <taxon>Mortierellomycotina</taxon>
        <taxon>Mortierellomycetes</taxon>
        <taxon>Mortierellales</taxon>
        <taxon>Mortierellaceae</taxon>
        <taxon>Mortierella</taxon>
    </lineage>
</organism>
<dbReference type="EMBL" id="JAAAXW010000121">
    <property type="protein sequence ID" value="KAF9543114.1"/>
    <property type="molecule type" value="Genomic_DNA"/>
</dbReference>
<dbReference type="Proteomes" id="UP000723463">
    <property type="component" value="Unassembled WGS sequence"/>
</dbReference>
<comment type="caution">
    <text evidence="1">The sequence shown here is derived from an EMBL/GenBank/DDBJ whole genome shotgun (WGS) entry which is preliminary data.</text>
</comment>
<name>A0A9P6F6H1_9FUNG</name>
<accession>A0A9P6F6H1</accession>